<evidence type="ECO:0000256" key="1">
    <source>
        <dbReference type="SAM" id="Phobius"/>
    </source>
</evidence>
<feature type="transmembrane region" description="Helical" evidence="1">
    <location>
        <begin position="239"/>
        <end position="257"/>
    </location>
</feature>
<accession>A0ABV2M3M7</accession>
<proteinExistence type="predicted"/>
<feature type="transmembrane region" description="Helical" evidence="1">
    <location>
        <begin position="147"/>
        <end position="167"/>
    </location>
</feature>
<feature type="transmembrane region" description="Helical" evidence="1">
    <location>
        <begin position="30"/>
        <end position="49"/>
    </location>
</feature>
<feature type="transmembrane region" description="Helical" evidence="1">
    <location>
        <begin position="55"/>
        <end position="74"/>
    </location>
</feature>
<keyword evidence="1" id="KW-1133">Transmembrane helix</keyword>
<gene>
    <name evidence="2" type="ORF">ABID24_002327</name>
</gene>
<dbReference type="Proteomes" id="UP001549106">
    <property type="component" value="Unassembled WGS sequence"/>
</dbReference>
<keyword evidence="1" id="KW-0812">Transmembrane</keyword>
<feature type="transmembrane region" description="Helical" evidence="1">
    <location>
        <begin position="86"/>
        <end position="108"/>
    </location>
</feature>
<dbReference type="Pfam" id="PF09997">
    <property type="entry name" value="DUF2238"/>
    <property type="match status" value="1"/>
</dbReference>
<name>A0ABV2M3M7_9FIRM</name>
<dbReference type="EMBL" id="JBEPMJ010000017">
    <property type="protein sequence ID" value="MET3751071.1"/>
    <property type="molecule type" value="Genomic_DNA"/>
</dbReference>
<evidence type="ECO:0000313" key="3">
    <source>
        <dbReference type="Proteomes" id="UP001549106"/>
    </source>
</evidence>
<protein>
    <recommendedName>
        <fullName evidence="4">Trep_Strep domain-containing protein</fullName>
    </recommendedName>
</protein>
<sequence>MKDKREKRKNRMKALRQAVNMELKEHRSTFIVFSILRILVIVCMVRQIFLHNYESFFLSVLTLLLLYIPSWLQVKLRIEIPIGLEISILCFIFAAEILGEINAFYIVIPGWDTILHTLNGFLCAAVGFSLVLLLNDNEKLTFDLSPFFLALVAFCFSMTVGVMWEFFEFGVDRFLNFDMQKDTIVNMVSSVMLDPAKANHSIAVREIADVILVHGDGTQQALGLGGYLDIGLYDTMKDLFVNFIGAVVFSVIGFVYARGRGKRSVISLFVPRKKAKDRDYLSITNKKLK</sequence>
<keyword evidence="1" id="KW-0472">Membrane</keyword>
<reference evidence="2 3" key="1">
    <citation type="submission" date="2024-06" db="EMBL/GenBank/DDBJ databases">
        <title>Genomic Encyclopedia of Type Strains, Phase IV (KMG-IV): sequencing the most valuable type-strain genomes for metagenomic binning, comparative biology and taxonomic classification.</title>
        <authorList>
            <person name="Goeker M."/>
        </authorList>
    </citation>
    <scope>NUCLEOTIDE SEQUENCE [LARGE SCALE GENOMIC DNA]</scope>
    <source>
        <strain evidence="2 3">DSM 29492</strain>
    </source>
</reference>
<dbReference type="RefSeq" id="WP_173753088.1">
    <property type="nucleotide sequence ID" value="NZ_BAABXP010000004.1"/>
</dbReference>
<evidence type="ECO:0000313" key="2">
    <source>
        <dbReference type="EMBL" id="MET3751071.1"/>
    </source>
</evidence>
<evidence type="ECO:0008006" key="4">
    <source>
        <dbReference type="Google" id="ProtNLM"/>
    </source>
</evidence>
<dbReference type="InterPro" id="IPR014509">
    <property type="entry name" value="YjdF-like"/>
</dbReference>
<feature type="transmembrane region" description="Helical" evidence="1">
    <location>
        <begin position="114"/>
        <end position="135"/>
    </location>
</feature>
<comment type="caution">
    <text evidence="2">The sequence shown here is derived from an EMBL/GenBank/DDBJ whole genome shotgun (WGS) entry which is preliminary data.</text>
</comment>
<organism evidence="2 3">
    <name type="scientific">Blautia caecimuris</name>
    <dbReference type="NCBI Taxonomy" id="1796615"/>
    <lineage>
        <taxon>Bacteria</taxon>
        <taxon>Bacillati</taxon>
        <taxon>Bacillota</taxon>
        <taxon>Clostridia</taxon>
        <taxon>Lachnospirales</taxon>
        <taxon>Lachnospiraceae</taxon>
        <taxon>Blautia</taxon>
    </lineage>
</organism>
<keyword evidence="3" id="KW-1185">Reference proteome</keyword>